<dbReference type="EMBL" id="LR746276">
    <property type="protein sequence ID" value="CAA7407192.1"/>
    <property type="molecule type" value="Genomic_DNA"/>
</dbReference>
<keyword evidence="5" id="KW-1185">Reference proteome</keyword>
<dbReference type="PANTHER" id="PTHR45657">
    <property type="entry name" value="CRAL-TRIO DOMAIN-CONTAINING PROTEIN YKL091C-RELATED"/>
    <property type="match status" value="1"/>
</dbReference>
<dbReference type="Proteomes" id="UP000663760">
    <property type="component" value="Chromosome 13"/>
</dbReference>
<feature type="region of interest" description="Disordered" evidence="1">
    <location>
        <begin position="33"/>
        <end position="57"/>
    </location>
</feature>
<dbReference type="PANTHER" id="PTHR45657:SF8">
    <property type="entry name" value="PHOSPHATIDYLINOSITOL_PHOSPHATIDYLCHOLINE TRANSFER PROTEIN SFH13"/>
    <property type="match status" value="1"/>
</dbReference>
<dbReference type="AlphaFoldDB" id="A0A7I8LBM1"/>
<sequence length="115" mass="12890">MSVRSIASSLVAFLVKLLSFFREVACGLERRLANVDPPERPPPPPSEATAAIEGGGHLGPCLEERLRRLEVMCQEISSKPAQIPEEKDRVLLDSWDRIKSIEFDLEKTKKVCTRC</sequence>
<dbReference type="OrthoDB" id="1744391at2759"/>
<accession>A0A7I8LBM1</accession>
<evidence type="ECO:0000313" key="4">
    <source>
        <dbReference type="EMBL" id="CAA7407192.1"/>
    </source>
</evidence>
<evidence type="ECO:0000256" key="1">
    <source>
        <dbReference type="SAM" id="MobiDB-lite"/>
    </source>
</evidence>
<evidence type="ECO:0000313" key="5">
    <source>
        <dbReference type="Proteomes" id="UP000663760"/>
    </source>
</evidence>
<feature type="chain" id="PRO_5045020067" evidence="2">
    <location>
        <begin position="27"/>
        <end position="115"/>
    </location>
</feature>
<evidence type="ECO:0000256" key="2">
    <source>
        <dbReference type="SAM" id="SignalP"/>
    </source>
</evidence>
<keyword evidence="2" id="KW-0732">Signal</keyword>
<dbReference type="InterPro" id="IPR051026">
    <property type="entry name" value="PI/PC_transfer"/>
</dbReference>
<reference evidence="4" key="1">
    <citation type="submission" date="2020-02" db="EMBL/GenBank/DDBJ databases">
        <authorList>
            <person name="Scholz U."/>
            <person name="Mascher M."/>
            <person name="Fiebig A."/>
        </authorList>
    </citation>
    <scope>NUCLEOTIDE SEQUENCE</scope>
</reference>
<name>A0A7I8LBM1_SPIIN</name>
<proteinExistence type="predicted"/>
<protein>
    <submittedName>
        <fullName evidence="4">Uncharacterized protein</fullName>
    </submittedName>
</protein>
<organism evidence="4 5">
    <name type="scientific">Spirodela intermedia</name>
    <name type="common">Intermediate duckweed</name>
    <dbReference type="NCBI Taxonomy" id="51605"/>
    <lineage>
        <taxon>Eukaryota</taxon>
        <taxon>Viridiplantae</taxon>
        <taxon>Streptophyta</taxon>
        <taxon>Embryophyta</taxon>
        <taxon>Tracheophyta</taxon>
        <taxon>Spermatophyta</taxon>
        <taxon>Magnoliopsida</taxon>
        <taxon>Liliopsida</taxon>
        <taxon>Araceae</taxon>
        <taxon>Lemnoideae</taxon>
        <taxon>Spirodela</taxon>
    </lineage>
</organism>
<feature type="signal peptide" evidence="2">
    <location>
        <begin position="1"/>
        <end position="26"/>
    </location>
</feature>
<gene>
    <name evidence="3" type="ORF">SI7747_13016542</name>
    <name evidence="4" type="ORF">SI8410_13017870</name>
</gene>
<evidence type="ECO:0000313" key="3">
    <source>
        <dbReference type="EMBL" id="CAA2630896.1"/>
    </source>
</evidence>
<dbReference type="EMBL" id="LR743600">
    <property type="protein sequence ID" value="CAA2630896.1"/>
    <property type="molecule type" value="Genomic_DNA"/>
</dbReference>